<accession>A0A2N3LE71</accession>
<dbReference type="EC" id="2.7.6.3" evidence="3"/>
<dbReference type="OrthoDB" id="9808041at2"/>
<evidence type="ECO:0000256" key="2">
    <source>
        <dbReference type="ARBA" id="ARBA00005051"/>
    </source>
</evidence>
<comment type="catalytic activity">
    <reaction evidence="1">
        <text>6-hydroxymethyl-7,8-dihydropterin + ATP = (7,8-dihydropterin-6-yl)methyl diphosphate + AMP + H(+)</text>
        <dbReference type="Rhea" id="RHEA:11412"/>
        <dbReference type="ChEBI" id="CHEBI:15378"/>
        <dbReference type="ChEBI" id="CHEBI:30616"/>
        <dbReference type="ChEBI" id="CHEBI:44841"/>
        <dbReference type="ChEBI" id="CHEBI:72950"/>
        <dbReference type="ChEBI" id="CHEBI:456215"/>
        <dbReference type="EC" id="2.7.6.3"/>
    </reaction>
</comment>
<evidence type="ECO:0000256" key="8">
    <source>
        <dbReference type="ARBA" id="ARBA00022909"/>
    </source>
</evidence>
<dbReference type="GO" id="GO:0046654">
    <property type="term" value="P:tetrahydrofolate biosynthetic process"/>
    <property type="evidence" value="ECO:0007669"/>
    <property type="project" value="UniProtKB-UniPathway"/>
</dbReference>
<feature type="domain" description="7,8-dihydro-6-hydroxymethylpterin-pyrophosphokinase" evidence="9">
    <location>
        <begin position="89"/>
        <end position="100"/>
    </location>
</feature>
<comment type="pathway">
    <text evidence="2">Cofactor biosynthesis; tetrahydrofolate biosynthesis; 2-amino-4-hydroxy-6-hydroxymethyl-7,8-dihydropteridine diphosphate from 7,8-dihydroneopterin triphosphate: step 4/4.</text>
</comment>
<dbReference type="Pfam" id="PF01288">
    <property type="entry name" value="HPPK"/>
    <property type="match status" value="1"/>
</dbReference>
<gene>
    <name evidence="10" type="primary">folK</name>
    <name evidence="10" type="ORF">CWO92_21610</name>
</gene>
<sequence>MINTAYLSLGSNLGNREEFLKDALKMLVSYPEIELSKASSIYETDPVGYTEQGNFLNMVVKVQTSFSAEQLLEVCLLTEKELGRIRKIRWGPRTVDLDILLFNNENIKSEKLIIPHPRMHERAFVLVPLLEIDPVVQLPTLKTPLNEILNGIPDKEGVRLWKQINGEDAFALFEN</sequence>
<evidence type="ECO:0000259" key="9">
    <source>
        <dbReference type="PROSITE" id="PS00794"/>
    </source>
</evidence>
<dbReference type="Gene3D" id="3.30.70.560">
    <property type="entry name" value="7,8-Dihydro-6-hydroxymethylpterin-pyrophosphokinase HPPK"/>
    <property type="match status" value="1"/>
</dbReference>
<evidence type="ECO:0000256" key="3">
    <source>
        <dbReference type="ARBA" id="ARBA00013253"/>
    </source>
</evidence>
<evidence type="ECO:0000313" key="11">
    <source>
        <dbReference type="Proteomes" id="UP000233440"/>
    </source>
</evidence>
<proteinExistence type="predicted"/>
<evidence type="ECO:0000313" key="10">
    <source>
        <dbReference type="EMBL" id="PKR82911.1"/>
    </source>
</evidence>
<protein>
    <recommendedName>
        <fullName evidence="3">2-amino-4-hydroxy-6-hydroxymethyldihydropteridine diphosphokinase</fullName>
        <ecNumber evidence="3">2.7.6.3</ecNumber>
    </recommendedName>
</protein>
<dbReference type="PROSITE" id="PS00794">
    <property type="entry name" value="HPPK"/>
    <property type="match status" value="1"/>
</dbReference>
<keyword evidence="8" id="KW-0289">Folate biosynthesis</keyword>
<dbReference type="GO" id="GO:0046656">
    <property type="term" value="P:folic acid biosynthetic process"/>
    <property type="evidence" value="ECO:0007669"/>
    <property type="project" value="UniProtKB-KW"/>
</dbReference>
<evidence type="ECO:0000256" key="1">
    <source>
        <dbReference type="ARBA" id="ARBA00000198"/>
    </source>
</evidence>
<dbReference type="RefSeq" id="WP_101356282.1">
    <property type="nucleotide sequence ID" value="NZ_PIQO01000025.1"/>
</dbReference>
<evidence type="ECO:0000256" key="7">
    <source>
        <dbReference type="ARBA" id="ARBA00022840"/>
    </source>
</evidence>
<dbReference type="CDD" id="cd00483">
    <property type="entry name" value="HPPK"/>
    <property type="match status" value="1"/>
</dbReference>
<evidence type="ECO:0000256" key="5">
    <source>
        <dbReference type="ARBA" id="ARBA00022741"/>
    </source>
</evidence>
<dbReference type="InterPro" id="IPR000550">
    <property type="entry name" value="Hppk"/>
</dbReference>
<reference evidence="10 11" key="1">
    <citation type="submission" date="2017-11" db="EMBL/GenBank/DDBJ databases">
        <title>Bacillus camelliae sp. nov., isolated from pu'er tea.</title>
        <authorList>
            <person name="Niu L."/>
        </authorList>
    </citation>
    <scope>NUCLEOTIDE SEQUENCE [LARGE SCALE GENOMIC DNA]</scope>
    <source>
        <strain evidence="10 11">7578-1</strain>
    </source>
</reference>
<dbReference type="GO" id="GO:0005524">
    <property type="term" value="F:ATP binding"/>
    <property type="evidence" value="ECO:0007669"/>
    <property type="project" value="UniProtKB-KW"/>
</dbReference>
<organism evidence="10 11">
    <name type="scientific">Heyndrickxia camelliae</name>
    <dbReference type="NCBI Taxonomy" id="1707093"/>
    <lineage>
        <taxon>Bacteria</taxon>
        <taxon>Bacillati</taxon>
        <taxon>Bacillota</taxon>
        <taxon>Bacilli</taxon>
        <taxon>Bacillales</taxon>
        <taxon>Bacillaceae</taxon>
        <taxon>Heyndrickxia</taxon>
    </lineage>
</organism>
<dbReference type="PANTHER" id="PTHR43071:SF1">
    <property type="entry name" value="2-AMINO-4-HYDROXY-6-HYDROXYMETHYLDIHYDROPTERIDINE PYROPHOSPHOKINASE"/>
    <property type="match status" value="1"/>
</dbReference>
<dbReference type="UniPathway" id="UPA00077">
    <property type="reaction ID" value="UER00155"/>
</dbReference>
<dbReference type="PANTHER" id="PTHR43071">
    <property type="entry name" value="2-AMINO-4-HYDROXY-6-HYDROXYMETHYLDIHYDROPTERIDINE PYROPHOSPHOKINASE"/>
    <property type="match status" value="1"/>
</dbReference>
<name>A0A2N3LE71_9BACI</name>
<keyword evidence="11" id="KW-1185">Reference proteome</keyword>
<dbReference type="NCBIfam" id="TIGR01498">
    <property type="entry name" value="folK"/>
    <property type="match status" value="1"/>
</dbReference>
<keyword evidence="6 10" id="KW-0418">Kinase</keyword>
<dbReference type="InterPro" id="IPR035907">
    <property type="entry name" value="Hppk_sf"/>
</dbReference>
<dbReference type="GO" id="GO:0016301">
    <property type="term" value="F:kinase activity"/>
    <property type="evidence" value="ECO:0007669"/>
    <property type="project" value="UniProtKB-KW"/>
</dbReference>
<keyword evidence="7" id="KW-0067">ATP-binding</keyword>
<dbReference type="GO" id="GO:0003848">
    <property type="term" value="F:2-amino-4-hydroxy-6-hydroxymethyldihydropteridine diphosphokinase activity"/>
    <property type="evidence" value="ECO:0007669"/>
    <property type="project" value="UniProtKB-EC"/>
</dbReference>
<comment type="caution">
    <text evidence="10">The sequence shown here is derived from an EMBL/GenBank/DDBJ whole genome shotgun (WGS) entry which is preliminary data.</text>
</comment>
<dbReference type="SUPFAM" id="SSF55083">
    <property type="entry name" value="6-hydroxymethyl-7,8-dihydropterin pyrophosphokinase, HPPK"/>
    <property type="match status" value="1"/>
</dbReference>
<keyword evidence="4" id="KW-0808">Transferase</keyword>
<keyword evidence="5" id="KW-0547">Nucleotide-binding</keyword>
<dbReference type="Proteomes" id="UP000233440">
    <property type="component" value="Unassembled WGS sequence"/>
</dbReference>
<evidence type="ECO:0000256" key="4">
    <source>
        <dbReference type="ARBA" id="ARBA00022679"/>
    </source>
</evidence>
<dbReference type="AlphaFoldDB" id="A0A2N3LE71"/>
<dbReference type="EMBL" id="PIQO01000025">
    <property type="protein sequence ID" value="PKR82911.1"/>
    <property type="molecule type" value="Genomic_DNA"/>
</dbReference>
<evidence type="ECO:0000256" key="6">
    <source>
        <dbReference type="ARBA" id="ARBA00022777"/>
    </source>
</evidence>